<evidence type="ECO:0000259" key="13">
    <source>
        <dbReference type="PROSITE" id="PS50046"/>
    </source>
</evidence>
<dbReference type="InterPro" id="IPR005467">
    <property type="entry name" value="His_kinase_dom"/>
</dbReference>
<dbReference type="GO" id="GO:0009881">
    <property type="term" value="F:photoreceptor activity"/>
    <property type="evidence" value="ECO:0007669"/>
    <property type="project" value="UniProtKB-KW"/>
</dbReference>
<evidence type="ECO:0000259" key="14">
    <source>
        <dbReference type="PROSITE" id="PS50109"/>
    </source>
</evidence>
<dbReference type="Gene3D" id="3.40.50.2300">
    <property type="match status" value="1"/>
</dbReference>
<evidence type="ECO:0000313" key="16">
    <source>
        <dbReference type="EMBL" id="ESQ84611.1"/>
    </source>
</evidence>
<evidence type="ECO:0000256" key="2">
    <source>
        <dbReference type="ARBA" id="ARBA00006402"/>
    </source>
</evidence>
<dbReference type="InterPro" id="IPR013654">
    <property type="entry name" value="PAS_2"/>
</dbReference>
<keyword evidence="11" id="KW-0675">Receptor</keyword>
<dbReference type="Pfam" id="PF02518">
    <property type="entry name" value="HATPase_c"/>
    <property type="match status" value="1"/>
</dbReference>
<keyword evidence="6" id="KW-0716">Sensory transduction</keyword>
<dbReference type="SUPFAM" id="SSF55781">
    <property type="entry name" value="GAF domain-like"/>
    <property type="match status" value="2"/>
</dbReference>
<accession>V4P9A2</accession>
<dbReference type="CDD" id="cd16922">
    <property type="entry name" value="HATPase_EvgS-ArcB-TorS-like"/>
    <property type="match status" value="1"/>
</dbReference>
<dbReference type="Pfam" id="PF01590">
    <property type="entry name" value="GAF"/>
    <property type="match status" value="1"/>
</dbReference>
<keyword evidence="5 12" id="KW-0597">Phosphoprotein</keyword>
<dbReference type="PROSITE" id="PS50046">
    <property type="entry name" value="PHYTOCHROME_2"/>
    <property type="match status" value="1"/>
</dbReference>
<dbReference type="Pfam" id="PF00512">
    <property type="entry name" value="HisKA"/>
    <property type="match status" value="1"/>
</dbReference>
<dbReference type="GO" id="GO:0000155">
    <property type="term" value="F:phosphorelay sensor kinase activity"/>
    <property type="evidence" value="ECO:0007669"/>
    <property type="project" value="InterPro"/>
</dbReference>
<dbReference type="InterPro" id="IPR043150">
    <property type="entry name" value="Phytochrome_PHY_sf"/>
</dbReference>
<name>V4P9A2_9CAUL</name>
<dbReference type="SMART" id="SM00065">
    <property type="entry name" value="GAF"/>
    <property type="match status" value="1"/>
</dbReference>
<dbReference type="SUPFAM" id="SSF52172">
    <property type="entry name" value="CheY-like"/>
    <property type="match status" value="1"/>
</dbReference>
<evidence type="ECO:0000256" key="7">
    <source>
        <dbReference type="ARBA" id="ARBA00022679"/>
    </source>
</evidence>
<dbReference type="PANTHER" id="PTHR45339">
    <property type="entry name" value="HYBRID SIGNAL TRANSDUCTION HISTIDINE KINASE J"/>
    <property type="match status" value="1"/>
</dbReference>
<evidence type="ECO:0000256" key="11">
    <source>
        <dbReference type="ARBA" id="ARBA00023170"/>
    </source>
</evidence>
<dbReference type="Pfam" id="PF00072">
    <property type="entry name" value="Response_reg"/>
    <property type="match status" value="1"/>
</dbReference>
<reference evidence="16 17" key="1">
    <citation type="journal article" date="2014" name="Nature">
        <title>Sequential evolution of bacterial morphology by co-option of a developmental regulator.</title>
        <authorList>
            <person name="Jiang C."/>
            <person name="Brown P.J."/>
            <person name="Ducret A."/>
            <person name="Brun Y.V."/>
        </authorList>
    </citation>
    <scope>NUCLEOTIDE SEQUENCE [LARGE SCALE GENOMIC DNA]</scope>
    <source>
        <strain evidence="16 17">DSM 16100</strain>
    </source>
</reference>
<sequence>MKLEPRQELTETELEEALKECAKEPIHIPGSIQPYGMLFVLEGADHRIIQVSDNVGQWLPQQTFEGVLGKTLADIIGGEQAEQIRFIVVERGLMPMRSTIIRIDDHWFDAVAHRVDENVVVELEIIDDKKALVRDFFYDELRDFAVGLRNATTLPDLFDFVTAKIRDITGFDRVKLYRFDVNWNGEVVGENKAEYMPSYRGLHFPASDIPEQARKLYTTNYIRQIADVKYAPVPIMPPCHPDTHKPLDMSLSVLRSVSPIHVQYLVNMGVHASMSISIIQDGKLWGLVACHHNVGYHVPYRVRMVSEIMGHIFSAQLSSMEGLRDKEEQEKRNLIVERLSAGLKANFNLAELLSGRQGLALSAMDSQGLAVMTRKRTLSFGATPPEKTIRRLIAWLSEHSSGIFSTQESDVTFSGVEGLEDLTGGLLAAPVSHTRNDYMIWFRTSVRQQVNWAGAPEKVPEQTKAGYRLMPRSSFKLWKETVRNRCRPWTREDNETAQDIVQVVLEGERLTAEQANVAKSEFLANMSHELRTPMNAITGIVSLLDRGSPLDERQKKLLSVLRLSSDSLLNLINDLLDVAKIESHELVLESHALNIADIVSEVGSIMSVRAAEKNLMLNIKCAARTELNIMGDAMRLQQIITNLVSNAVKFTDEGFVNILVKAEALPDAGRQVVIDVVDSGIGMSRAQTERIFDKFIQADPSISRRFGGTGLGLAITKQLTELMGGTLAVSSREGLGSRFTVTLPVENAAHDDLPPEIEPIAAPRTDARGHILLAEDYEGNIIVAQAMLEEQGYDVIVARTGKAALEAFRAGGFDLVLMDVQMPEMDGYEATRLIRESEASGQGGHIPIIGVTANALVGDREKCLAAGMDDYMSKPFNPAQLEHLIGKYMPALKA</sequence>
<keyword evidence="10" id="KW-0902">Two-component regulatory system</keyword>
<dbReference type="GO" id="GO:0006355">
    <property type="term" value="P:regulation of DNA-templated transcription"/>
    <property type="evidence" value="ECO:0007669"/>
    <property type="project" value="InterPro"/>
</dbReference>
<keyword evidence="17" id="KW-1185">Reference proteome</keyword>
<dbReference type="PANTHER" id="PTHR45339:SF1">
    <property type="entry name" value="HYBRID SIGNAL TRANSDUCTION HISTIDINE KINASE J"/>
    <property type="match status" value="1"/>
</dbReference>
<keyword evidence="9" id="KW-0157">Chromophore</keyword>
<comment type="similarity">
    <text evidence="2">In the N-terminal section; belongs to the phytochrome family.</text>
</comment>
<dbReference type="Pfam" id="PF08446">
    <property type="entry name" value="PAS_2"/>
    <property type="match status" value="1"/>
</dbReference>
<dbReference type="Gene3D" id="1.10.287.130">
    <property type="match status" value="1"/>
</dbReference>
<dbReference type="PATRIC" id="fig|1121022.4.peg.4000"/>
<dbReference type="InterPro" id="IPR004358">
    <property type="entry name" value="Sig_transdc_His_kin-like_C"/>
</dbReference>
<dbReference type="SUPFAM" id="SSF47384">
    <property type="entry name" value="Homodimeric domain of signal transducing histidine kinase"/>
    <property type="match status" value="1"/>
</dbReference>
<evidence type="ECO:0000256" key="1">
    <source>
        <dbReference type="ARBA" id="ARBA00000085"/>
    </source>
</evidence>
<dbReference type="InterPro" id="IPR016132">
    <property type="entry name" value="Phyto_chromo_attachment"/>
</dbReference>
<dbReference type="InterPro" id="IPR003018">
    <property type="entry name" value="GAF"/>
</dbReference>
<dbReference type="InterPro" id="IPR029016">
    <property type="entry name" value="GAF-like_dom_sf"/>
</dbReference>
<protein>
    <recommendedName>
        <fullName evidence="3">histidine kinase</fullName>
        <ecNumber evidence="3">2.7.13.3</ecNumber>
    </recommendedName>
</protein>
<comment type="caution">
    <text evidence="16">The sequence shown here is derived from an EMBL/GenBank/DDBJ whole genome shotgun (WGS) entry which is preliminary data.</text>
</comment>
<dbReference type="FunFam" id="3.30.565.10:FF:000010">
    <property type="entry name" value="Sensor histidine kinase RcsC"/>
    <property type="match status" value="1"/>
</dbReference>
<dbReference type="Gene3D" id="3.30.450.20">
    <property type="entry name" value="PAS domain"/>
    <property type="match status" value="1"/>
</dbReference>
<evidence type="ECO:0000256" key="5">
    <source>
        <dbReference type="ARBA" id="ARBA00022553"/>
    </source>
</evidence>
<dbReference type="InterPro" id="IPR036890">
    <property type="entry name" value="HATPase_C_sf"/>
</dbReference>
<feature type="modified residue" description="4-aspartylphosphate" evidence="12">
    <location>
        <position position="819"/>
    </location>
</feature>
<dbReference type="PRINTS" id="PR00344">
    <property type="entry name" value="BCTRLSENSOR"/>
</dbReference>
<evidence type="ECO:0000256" key="8">
    <source>
        <dbReference type="ARBA" id="ARBA00022777"/>
    </source>
</evidence>
<dbReference type="InterPro" id="IPR001789">
    <property type="entry name" value="Sig_transdc_resp-reg_receiver"/>
</dbReference>
<dbReference type="RefSeq" id="WP_018080363.1">
    <property type="nucleotide sequence ID" value="NZ_AQWM01000002.1"/>
</dbReference>
<feature type="domain" description="Phytochrome chromophore attachment site" evidence="13">
    <location>
        <begin position="153"/>
        <end position="311"/>
    </location>
</feature>
<dbReference type="InterPro" id="IPR011006">
    <property type="entry name" value="CheY-like_superfamily"/>
</dbReference>
<dbReference type="GO" id="GO:0009584">
    <property type="term" value="P:detection of visible light"/>
    <property type="evidence" value="ECO:0007669"/>
    <property type="project" value="InterPro"/>
</dbReference>
<dbReference type="Gene3D" id="3.30.450.270">
    <property type="match status" value="1"/>
</dbReference>
<dbReference type="SMART" id="SM00448">
    <property type="entry name" value="REC"/>
    <property type="match status" value="1"/>
</dbReference>
<dbReference type="InterPro" id="IPR003661">
    <property type="entry name" value="HisK_dim/P_dom"/>
</dbReference>
<dbReference type="Gene3D" id="3.30.450.40">
    <property type="match status" value="1"/>
</dbReference>
<evidence type="ECO:0000256" key="9">
    <source>
        <dbReference type="ARBA" id="ARBA00022991"/>
    </source>
</evidence>
<evidence type="ECO:0000256" key="3">
    <source>
        <dbReference type="ARBA" id="ARBA00012438"/>
    </source>
</evidence>
<dbReference type="eggNOG" id="COG4251">
    <property type="taxonomic scope" value="Bacteria"/>
</dbReference>
<evidence type="ECO:0000313" key="17">
    <source>
        <dbReference type="Proteomes" id="UP000017837"/>
    </source>
</evidence>
<dbReference type="SUPFAM" id="SSF55874">
    <property type="entry name" value="ATPase domain of HSP90 chaperone/DNA topoisomerase II/histidine kinase"/>
    <property type="match status" value="1"/>
</dbReference>
<keyword evidence="8" id="KW-0418">Kinase</keyword>
<dbReference type="InterPro" id="IPR003594">
    <property type="entry name" value="HATPase_dom"/>
</dbReference>
<dbReference type="InterPro" id="IPR036097">
    <property type="entry name" value="HisK_dim/P_sf"/>
</dbReference>
<evidence type="ECO:0000256" key="10">
    <source>
        <dbReference type="ARBA" id="ARBA00023012"/>
    </source>
</evidence>
<dbReference type="PROSITE" id="PS50109">
    <property type="entry name" value="HIS_KIN"/>
    <property type="match status" value="1"/>
</dbReference>
<dbReference type="Gene3D" id="3.30.565.10">
    <property type="entry name" value="Histidine kinase-like ATPase, C-terminal domain"/>
    <property type="match status" value="1"/>
</dbReference>
<dbReference type="AlphaFoldDB" id="V4P9A2"/>
<proteinExistence type="inferred from homology"/>
<dbReference type="CDD" id="cd17546">
    <property type="entry name" value="REC_hyHK_CKI1_RcsC-like"/>
    <property type="match status" value="1"/>
</dbReference>
<dbReference type="SUPFAM" id="SSF55785">
    <property type="entry name" value="PYP-like sensor domain (PAS domain)"/>
    <property type="match status" value="1"/>
</dbReference>
<evidence type="ECO:0000259" key="15">
    <source>
        <dbReference type="PROSITE" id="PS50110"/>
    </source>
</evidence>
<keyword evidence="7" id="KW-0808">Transferase</keyword>
<dbReference type="CDD" id="cd00082">
    <property type="entry name" value="HisKA"/>
    <property type="match status" value="1"/>
</dbReference>
<evidence type="ECO:0000256" key="4">
    <source>
        <dbReference type="ARBA" id="ARBA00022543"/>
    </source>
</evidence>
<keyword evidence="4" id="KW-0600">Photoreceptor protein</keyword>
<dbReference type="STRING" id="1121022.GCA_000376105_00693"/>
<organism evidence="16 17">
    <name type="scientific">Asticcacaulis benevestitus DSM 16100 = ATCC BAA-896</name>
    <dbReference type="NCBI Taxonomy" id="1121022"/>
    <lineage>
        <taxon>Bacteria</taxon>
        <taxon>Pseudomonadati</taxon>
        <taxon>Pseudomonadota</taxon>
        <taxon>Alphaproteobacteria</taxon>
        <taxon>Caulobacterales</taxon>
        <taxon>Caulobacteraceae</taxon>
        <taxon>Asticcacaulis</taxon>
    </lineage>
</organism>
<feature type="domain" description="Response regulatory" evidence="15">
    <location>
        <begin position="770"/>
        <end position="889"/>
    </location>
</feature>
<dbReference type="InterPro" id="IPR035965">
    <property type="entry name" value="PAS-like_dom_sf"/>
</dbReference>
<dbReference type="InterPro" id="IPR013515">
    <property type="entry name" value="Phytochrome_cen-reg"/>
</dbReference>
<dbReference type="SMART" id="SM00387">
    <property type="entry name" value="HATPase_c"/>
    <property type="match status" value="1"/>
</dbReference>
<evidence type="ECO:0000256" key="6">
    <source>
        <dbReference type="ARBA" id="ARBA00022606"/>
    </source>
</evidence>
<feature type="domain" description="Histidine kinase" evidence="14">
    <location>
        <begin position="525"/>
        <end position="747"/>
    </location>
</feature>
<dbReference type="OrthoDB" id="7333841at2"/>
<evidence type="ECO:0000256" key="12">
    <source>
        <dbReference type="PROSITE-ProRule" id="PRU00169"/>
    </source>
</evidence>
<dbReference type="SMART" id="SM00388">
    <property type="entry name" value="HisKA"/>
    <property type="match status" value="1"/>
</dbReference>
<dbReference type="Pfam" id="PF00360">
    <property type="entry name" value="PHY"/>
    <property type="match status" value="1"/>
</dbReference>
<gene>
    <name evidence="16" type="ORF">ABENE_19530</name>
</gene>
<dbReference type="EC" id="2.7.13.3" evidence="3"/>
<dbReference type="Proteomes" id="UP000017837">
    <property type="component" value="Unassembled WGS sequence"/>
</dbReference>
<dbReference type="PROSITE" id="PS50110">
    <property type="entry name" value="RESPONSE_REGULATORY"/>
    <property type="match status" value="1"/>
</dbReference>
<dbReference type="EMBL" id="AWGB01000063">
    <property type="protein sequence ID" value="ESQ84611.1"/>
    <property type="molecule type" value="Genomic_DNA"/>
</dbReference>
<comment type="catalytic activity">
    <reaction evidence="1">
        <text>ATP + protein L-histidine = ADP + protein N-phospho-L-histidine.</text>
        <dbReference type="EC" id="2.7.13.3"/>
    </reaction>
</comment>